<accession>D1W1L7</accession>
<evidence type="ECO:0000313" key="2">
    <source>
        <dbReference type="Proteomes" id="UP000004001"/>
    </source>
</evidence>
<evidence type="ECO:0000313" key="1">
    <source>
        <dbReference type="EMBL" id="EFA96742.1"/>
    </source>
</evidence>
<dbReference type="EMBL" id="ADEF01000062">
    <property type="protein sequence ID" value="EFA96742.1"/>
    <property type="molecule type" value="Genomic_DNA"/>
</dbReference>
<sequence length="46" mass="5337">MEHLFPIIPFALSERKIEAQLYPGCYPGLNSYWAFSPSLRYANPTF</sequence>
<protein>
    <submittedName>
        <fullName evidence="1">Uncharacterized protein</fullName>
    </submittedName>
</protein>
<reference evidence="1 2" key="1">
    <citation type="submission" date="2009-12" db="EMBL/GenBank/DDBJ databases">
        <title>Genome Sequence of Prevotella timonensis CRIS 5C-B1.</title>
        <authorList>
            <person name="Durkin A.S."/>
            <person name="Madupu R."/>
            <person name="Torralba M."/>
            <person name="Methe B."/>
            <person name="Sutton G."/>
            <person name="Strausberg R.L."/>
            <person name="Nelson K.E."/>
        </authorList>
    </citation>
    <scope>NUCLEOTIDE SEQUENCE [LARGE SCALE GENOMIC DNA]</scope>
    <source>
        <strain evidence="1 2">CRIS 5C-B1</strain>
    </source>
</reference>
<name>D1W1L7_9BACT</name>
<proteinExistence type="predicted"/>
<dbReference type="Proteomes" id="UP000004001">
    <property type="component" value="Unassembled WGS sequence"/>
</dbReference>
<gene>
    <name evidence="1" type="ORF">HMPREF9019_1161</name>
</gene>
<keyword evidence="2" id="KW-1185">Reference proteome</keyword>
<comment type="caution">
    <text evidence="1">The sequence shown here is derived from an EMBL/GenBank/DDBJ whole genome shotgun (WGS) entry which is preliminary data.</text>
</comment>
<organism evidence="1 2">
    <name type="scientific">Hoylesella timonensis CRIS 5C-B1</name>
    <dbReference type="NCBI Taxonomy" id="679189"/>
    <lineage>
        <taxon>Bacteria</taxon>
        <taxon>Pseudomonadati</taxon>
        <taxon>Bacteroidota</taxon>
        <taxon>Bacteroidia</taxon>
        <taxon>Bacteroidales</taxon>
        <taxon>Prevotellaceae</taxon>
        <taxon>Hoylesella</taxon>
    </lineage>
</organism>
<dbReference type="AlphaFoldDB" id="D1W1L7"/>